<organism evidence="6 7">
    <name type="scientific">Niveibacterium umoris</name>
    <dbReference type="NCBI Taxonomy" id="1193620"/>
    <lineage>
        <taxon>Bacteria</taxon>
        <taxon>Pseudomonadati</taxon>
        <taxon>Pseudomonadota</taxon>
        <taxon>Betaproteobacteria</taxon>
        <taxon>Rhodocyclales</taxon>
        <taxon>Rhodocyclaceae</taxon>
        <taxon>Niveibacterium</taxon>
    </lineage>
</organism>
<evidence type="ECO:0000256" key="1">
    <source>
        <dbReference type="ARBA" id="ARBA00006534"/>
    </source>
</evidence>
<proteinExistence type="inferred from homology"/>
<evidence type="ECO:0000256" key="2">
    <source>
        <dbReference type="ARBA" id="ARBA00022670"/>
    </source>
</evidence>
<sequence>MQGSTALRWVTHIVAALACTLALAAPKNQVPYTYSAVGNTAASVSVPAPSQPSYVLMGGGPDVDEAYRWMIQRAGITPGSGGRVVVIRATGTDAYNPYIFYSDAALSTSATIADGWVGGASLGVSSVETLVIPSVAAANDAFVNQVVSRAQVLWIAGGDQSDYLKYWKGTALETTLQTLMAKNIPIGGTSAGLMVMGWADFAALAGAVTSKQALDNPYNKYMSFDPNPLGGAGFISPDTLRNTILDAHLDARDRLGRLLSFVARLIKPNTAGGGCAGGVLASGTGSGGARGIGVDVETALLVQRNATAPVISARRVTNVSTTTESAVYFVRPRADPSVCAARVPLSMPNIEIQKLGDSSTVFDLSAWFSTDWSQLTPHYVDVTNGSLPALPWAYPL</sequence>
<dbReference type="RefSeq" id="WP_183635328.1">
    <property type="nucleotide sequence ID" value="NZ_BAABLE010000005.1"/>
</dbReference>
<keyword evidence="7" id="KW-1185">Reference proteome</keyword>
<comment type="caution">
    <text evidence="6">The sequence shown here is derived from an EMBL/GenBank/DDBJ whole genome shotgun (WGS) entry which is preliminary data.</text>
</comment>
<dbReference type="AlphaFoldDB" id="A0A840BKG2"/>
<dbReference type="GO" id="GO:0008236">
    <property type="term" value="F:serine-type peptidase activity"/>
    <property type="evidence" value="ECO:0007669"/>
    <property type="project" value="UniProtKB-KW"/>
</dbReference>
<dbReference type="Pfam" id="PF03575">
    <property type="entry name" value="Peptidase_S51"/>
    <property type="match status" value="1"/>
</dbReference>
<protein>
    <submittedName>
        <fullName evidence="6">Cyanophycinase-like exopeptidase</fullName>
    </submittedName>
</protein>
<dbReference type="InterPro" id="IPR029062">
    <property type="entry name" value="Class_I_gatase-like"/>
</dbReference>
<evidence type="ECO:0000313" key="7">
    <source>
        <dbReference type="Proteomes" id="UP000561045"/>
    </source>
</evidence>
<dbReference type="PANTHER" id="PTHR36175">
    <property type="entry name" value="CYANOPHYCINASE"/>
    <property type="match status" value="1"/>
</dbReference>
<dbReference type="EMBL" id="JACIET010000002">
    <property type="protein sequence ID" value="MBB4013460.1"/>
    <property type="molecule type" value="Genomic_DNA"/>
</dbReference>
<feature type="signal peptide" evidence="5">
    <location>
        <begin position="1"/>
        <end position="24"/>
    </location>
</feature>
<evidence type="ECO:0000256" key="5">
    <source>
        <dbReference type="SAM" id="SignalP"/>
    </source>
</evidence>
<keyword evidence="5" id="KW-0732">Signal</keyword>
<dbReference type="InterPro" id="IPR005320">
    <property type="entry name" value="Peptidase_S51"/>
</dbReference>
<feature type="chain" id="PRO_5032315094" evidence="5">
    <location>
        <begin position="25"/>
        <end position="396"/>
    </location>
</feature>
<evidence type="ECO:0000313" key="6">
    <source>
        <dbReference type="EMBL" id="MBB4013460.1"/>
    </source>
</evidence>
<dbReference type="SUPFAM" id="SSF52317">
    <property type="entry name" value="Class I glutamine amidotransferase-like"/>
    <property type="match status" value="1"/>
</dbReference>
<dbReference type="Gene3D" id="3.40.50.880">
    <property type="match status" value="1"/>
</dbReference>
<evidence type="ECO:0000256" key="4">
    <source>
        <dbReference type="ARBA" id="ARBA00022825"/>
    </source>
</evidence>
<evidence type="ECO:0000256" key="3">
    <source>
        <dbReference type="ARBA" id="ARBA00022801"/>
    </source>
</evidence>
<dbReference type="CDD" id="cd03145">
    <property type="entry name" value="GAT1_cyanophycinase"/>
    <property type="match status" value="1"/>
</dbReference>
<accession>A0A840BKG2</accession>
<name>A0A840BKG2_9RHOO</name>
<keyword evidence="4" id="KW-0720">Serine protease</keyword>
<keyword evidence="3" id="KW-0378">Hydrolase</keyword>
<dbReference type="GO" id="GO:0006508">
    <property type="term" value="P:proteolysis"/>
    <property type="evidence" value="ECO:0007669"/>
    <property type="project" value="UniProtKB-KW"/>
</dbReference>
<dbReference type="Proteomes" id="UP000561045">
    <property type="component" value="Unassembled WGS sequence"/>
</dbReference>
<reference evidence="6 7" key="1">
    <citation type="submission" date="2020-08" db="EMBL/GenBank/DDBJ databases">
        <title>Genomic Encyclopedia of Type Strains, Phase IV (KMG-IV): sequencing the most valuable type-strain genomes for metagenomic binning, comparative biology and taxonomic classification.</title>
        <authorList>
            <person name="Goeker M."/>
        </authorList>
    </citation>
    <scope>NUCLEOTIDE SEQUENCE [LARGE SCALE GENOMIC DNA]</scope>
    <source>
        <strain evidence="6 7">DSM 106739</strain>
    </source>
</reference>
<keyword evidence="2" id="KW-0645">Protease</keyword>
<dbReference type="PANTHER" id="PTHR36175:SF1">
    <property type="entry name" value="CYANOPHYCINASE"/>
    <property type="match status" value="1"/>
</dbReference>
<comment type="similarity">
    <text evidence="1">Belongs to the peptidase S51 family.</text>
</comment>
<gene>
    <name evidence="6" type="ORF">GGR36_002806</name>
</gene>